<dbReference type="PANTHER" id="PTHR13936">
    <property type="entry name" value="PROFILIN"/>
    <property type="match status" value="1"/>
</dbReference>
<evidence type="ECO:0000256" key="1">
    <source>
        <dbReference type="ARBA" id="ARBA00004245"/>
    </source>
</evidence>
<dbReference type="GO" id="GO:0005737">
    <property type="term" value="C:cytoplasm"/>
    <property type="evidence" value="ECO:0007669"/>
    <property type="project" value="TreeGrafter"/>
</dbReference>
<dbReference type="GO" id="GO:0003779">
    <property type="term" value="F:actin binding"/>
    <property type="evidence" value="ECO:0007669"/>
    <property type="project" value="UniProtKB-KW"/>
</dbReference>
<sequence>MADWADYIKVTLKDKLIKDVAVVGFYNNKAVWASKPGGLMAAISPLEVDALVGRDRGILLKMGATVGGQKVLVIRDCMVGSESEPHFVDLRTKGTDGMAITVVQTQKALVVLMGKRGVHAALINNKACAMAHYLKDHGV</sequence>
<evidence type="ECO:0000256" key="5">
    <source>
        <dbReference type="RuleBase" id="RU003909"/>
    </source>
</evidence>
<proteinExistence type="inferred from homology"/>
<dbReference type="GO" id="GO:0030036">
    <property type="term" value="P:actin cytoskeleton organization"/>
    <property type="evidence" value="ECO:0007669"/>
    <property type="project" value="InterPro"/>
</dbReference>
<dbReference type="GO" id="GO:0032233">
    <property type="term" value="P:positive regulation of actin filament bundle assembly"/>
    <property type="evidence" value="ECO:0007669"/>
    <property type="project" value="TreeGrafter"/>
</dbReference>
<dbReference type="Proteomes" id="UP000515152">
    <property type="component" value="Chromosome 6"/>
</dbReference>
<gene>
    <name evidence="7" type="primary">LOC105893585</name>
</gene>
<dbReference type="SUPFAM" id="SSF55770">
    <property type="entry name" value="Profilin (actin-binding protein)"/>
    <property type="match status" value="1"/>
</dbReference>
<dbReference type="SMART" id="SM00392">
    <property type="entry name" value="PROF"/>
    <property type="match status" value="1"/>
</dbReference>
<name>A0A6P8F853_CLUHA</name>
<keyword evidence="3" id="KW-0963">Cytoplasm</keyword>
<evidence type="ECO:0000256" key="2">
    <source>
        <dbReference type="ARBA" id="ARBA00010058"/>
    </source>
</evidence>
<dbReference type="InterPro" id="IPR048278">
    <property type="entry name" value="PFN"/>
</dbReference>
<reference evidence="7" key="1">
    <citation type="submission" date="2025-08" db="UniProtKB">
        <authorList>
            <consortium name="RefSeq"/>
        </authorList>
    </citation>
    <scope>IDENTIFICATION</scope>
</reference>
<dbReference type="RefSeq" id="XP_031424698.1">
    <property type="nucleotide sequence ID" value="XM_031568838.2"/>
</dbReference>
<keyword evidence="5" id="KW-0009">Actin-binding</keyword>
<keyword evidence="4" id="KW-0206">Cytoskeleton</keyword>
<evidence type="ECO:0000256" key="3">
    <source>
        <dbReference type="ARBA" id="ARBA00022490"/>
    </source>
</evidence>
<keyword evidence="6" id="KW-1185">Reference proteome</keyword>
<accession>A0A6P8F853</accession>
<dbReference type="Gene3D" id="3.30.450.30">
    <property type="entry name" value="Dynein light chain 2a, cytoplasmic"/>
    <property type="match status" value="1"/>
</dbReference>
<protein>
    <recommendedName>
        <fullName evidence="5">Profilin</fullName>
    </recommendedName>
</protein>
<dbReference type="GO" id="GO:0005856">
    <property type="term" value="C:cytoskeleton"/>
    <property type="evidence" value="ECO:0007669"/>
    <property type="project" value="UniProtKB-SubCell"/>
</dbReference>
<evidence type="ECO:0000313" key="7">
    <source>
        <dbReference type="RefSeq" id="XP_031424698.1"/>
    </source>
</evidence>
<dbReference type="InterPro" id="IPR036140">
    <property type="entry name" value="PFN_sf"/>
</dbReference>
<dbReference type="AlphaFoldDB" id="A0A6P8F853"/>
<dbReference type="PANTHER" id="PTHR13936:SF2">
    <property type="entry name" value="PROFILIN-3"/>
    <property type="match status" value="1"/>
</dbReference>
<dbReference type="Pfam" id="PF00235">
    <property type="entry name" value="Profilin"/>
    <property type="match status" value="1"/>
</dbReference>
<dbReference type="PRINTS" id="PR01639">
    <property type="entry name" value="PROFILINMAML"/>
</dbReference>
<dbReference type="GO" id="GO:0030833">
    <property type="term" value="P:regulation of actin filament polymerization"/>
    <property type="evidence" value="ECO:0007669"/>
    <property type="project" value="TreeGrafter"/>
</dbReference>
<dbReference type="InterPro" id="IPR005454">
    <property type="entry name" value="Profilin1/2/3_vertebrate"/>
</dbReference>
<organism evidence="6 7">
    <name type="scientific">Clupea harengus</name>
    <name type="common">Atlantic herring</name>
    <dbReference type="NCBI Taxonomy" id="7950"/>
    <lineage>
        <taxon>Eukaryota</taxon>
        <taxon>Metazoa</taxon>
        <taxon>Chordata</taxon>
        <taxon>Craniata</taxon>
        <taxon>Vertebrata</taxon>
        <taxon>Euteleostomi</taxon>
        <taxon>Actinopterygii</taxon>
        <taxon>Neopterygii</taxon>
        <taxon>Teleostei</taxon>
        <taxon>Clupei</taxon>
        <taxon>Clupeiformes</taxon>
        <taxon>Clupeoidei</taxon>
        <taxon>Clupeidae</taxon>
        <taxon>Clupea</taxon>
    </lineage>
</organism>
<evidence type="ECO:0000256" key="4">
    <source>
        <dbReference type="ARBA" id="ARBA00023212"/>
    </source>
</evidence>
<dbReference type="GeneID" id="105893585"/>
<dbReference type="OrthoDB" id="421374at2759"/>
<comment type="similarity">
    <text evidence="2 5">Belongs to the profilin family.</text>
</comment>
<dbReference type="KEGG" id="char:105893585"/>
<evidence type="ECO:0000313" key="6">
    <source>
        <dbReference type="Proteomes" id="UP000515152"/>
    </source>
</evidence>
<comment type="subcellular location">
    <subcellularLocation>
        <location evidence="1">Cytoplasm</location>
        <location evidence="1">Cytoskeleton</location>
    </subcellularLocation>
</comment>
<dbReference type="InterPro" id="IPR005455">
    <property type="entry name" value="PFN_euk"/>
</dbReference>